<dbReference type="RefSeq" id="WP_379563074.1">
    <property type="nucleotide sequence ID" value="NZ_JBHUMX010000041.1"/>
</dbReference>
<keyword evidence="2 5" id="KW-0812">Transmembrane</keyword>
<gene>
    <name evidence="7" type="ORF">ACFSUN_15245</name>
</gene>
<feature type="transmembrane region" description="Helical" evidence="5">
    <location>
        <begin position="177"/>
        <end position="198"/>
    </location>
</feature>
<dbReference type="InterPro" id="IPR051784">
    <property type="entry name" value="Nod_factor_ABC_transporter"/>
</dbReference>
<feature type="transmembrane region" description="Helical" evidence="5">
    <location>
        <begin position="218"/>
        <end position="243"/>
    </location>
</feature>
<evidence type="ECO:0000313" key="7">
    <source>
        <dbReference type="EMBL" id="MFD2630141.1"/>
    </source>
</evidence>
<proteinExistence type="predicted"/>
<dbReference type="InterPro" id="IPR013525">
    <property type="entry name" value="ABC2_TM"/>
</dbReference>
<evidence type="ECO:0000256" key="4">
    <source>
        <dbReference type="ARBA" id="ARBA00023136"/>
    </source>
</evidence>
<dbReference type="Pfam" id="PF12698">
    <property type="entry name" value="ABC2_membrane_3"/>
    <property type="match status" value="1"/>
</dbReference>
<feature type="transmembrane region" description="Helical" evidence="5">
    <location>
        <begin position="137"/>
        <end position="165"/>
    </location>
</feature>
<comment type="subcellular location">
    <subcellularLocation>
        <location evidence="1">Membrane</location>
        <topology evidence="1">Multi-pass membrane protein</topology>
    </subcellularLocation>
</comment>
<dbReference type="EMBL" id="JBHUMX010000041">
    <property type="protein sequence ID" value="MFD2630141.1"/>
    <property type="molecule type" value="Genomic_DNA"/>
</dbReference>
<evidence type="ECO:0000256" key="3">
    <source>
        <dbReference type="ARBA" id="ARBA00022989"/>
    </source>
</evidence>
<evidence type="ECO:0000313" key="8">
    <source>
        <dbReference type="Proteomes" id="UP001597451"/>
    </source>
</evidence>
<keyword evidence="4 5" id="KW-0472">Membrane</keyword>
<evidence type="ECO:0000256" key="2">
    <source>
        <dbReference type="ARBA" id="ARBA00022692"/>
    </source>
</evidence>
<feature type="transmembrane region" description="Helical" evidence="5">
    <location>
        <begin position="99"/>
        <end position="125"/>
    </location>
</feature>
<keyword evidence="3 5" id="KW-1133">Transmembrane helix</keyword>
<accession>A0ABW5Q3L6</accession>
<feature type="transmembrane region" description="Helical" evidence="5">
    <location>
        <begin position="58"/>
        <end position="78"/>
    </location>
</feature>
<name>A0ABW5Q3L6_9BACI</name>
<evidence type="ECO:0000259" key="6">
    <source>
        <dbReference type="Pfam" id="PF12698"/>
    </source>
</evidence>
<comment type="caution">
    <text evidence="7">The sequence shown here is derived from an EMBL/GenBank/DDBJ whole genome shotgun (WGS) entry which is preliminary data.</text>
</comment>
<feature type="transmembrane region" description="Helical" evidence="5">
    <location>
        <begin position="21"/>
        <end position="46"/>
    </location>
</feature>
<feature type="domain" description="ABC-2 type transporter transmembrane" evidence="6">
    <location>
        <begin position="46"/>
        <end position="238"/>
    </location>
</feature>
<keyword evidence="8" id="KW-1185">Reference proteome</keyword>
<reference evidence="8" key="1">
    <citation type="journal article" date="2019" name="Int. J. Syst. Evol. Microbiol.">
        <title>The Global Catalogue of Microorganisms (GCM) 10K type strain sequencing project: providing services to taxonomists for standard genome sequencing and annotation.</title>
        <authorList>
            <consortium name="The Broad Institute Genomics Platform"/>
            <consortium name="The Broad Institute Genome Sequencing Center for Infectious Disease"/>
            <person name="Wu L."/>
            <person name="Ma J."/>
        </authorList>
    </citation>
    <scope>NUCLEOTIDE SEQUENCE [LARGE SCALE GENOMIC DNA]</scope>
    <source>
        <strain evidence="8">TISTR 1858</strain>
    </source>
</reference>
<protein>
    <submittedName>
        <fullName evidence="7">ABC transporter permease</fullName>
    </submittedName>
</protein>
<sequence>MRWLNLFKANLRKEYLELRRYLPNTLAMIVTFYVIFLGMFAGIQLIGDPSTQEANIQFVIVNYIFWYLAMMVVNNIGWEVTNEAMRGTLEQLCMSPMGIWRIMLTRLLSSTLANILIIVALLYISVLTTGQWLNIDIIALFPILILSLISMFGLGFIIAGLSIILKQVQAFLQILQFILAGLTFVPLSTAPFLAYFPFVKGVDMVRDVMINGATLTQLGIGDFIILGVNALFYSIIGLAFFLYCEKVAMKKGLLAHY</sequence>
<dbReference type="PANTHER" id="PTHR43229">
    <property type="entry name" value="NODULATION PROTEIN J"/>
    <property type="match status" value="1"/>
</dbReference>
<evidence type="ECO:0000256" key="5">
    <source>
        <dbReference type="SAM" id="Phobius"/>
    </source>
</evidence>
<dbReference type="Proteomes" id="UP001597451">
    <property type="component" value="Unassembled WGS sequence"/>
</dbReference>
<evidence type="ECO:0000256" key="1">
    <source>
        <dbReference type="ARBA" id="ARBA00004141"/>
    </source>
</evidence>
<organism evidence="7 8">
    <name type="scientific">Oceanobacillus kapialis</name>
    <dbReference type="NCBI Taxonomy" id="481353"/>
    <lineage>
        <taxon>Bacteria</taxon>
        <taxon>Bacillati</taxon>
        <taxon>Bacillota</taxon>
        <taxon>Bacilli</taxon>
        <taxon>Bacillales</taxon>
        <taxon>Bacillaceae</taxon>
        <taxon>Oceanobacillus</taxon>
    </lineage>
</organism>
<dbReference type="PANTHER" id="PTHR43229:SF6">
    <property type="entry name" value="ABC-TYPE MULTIDRUG TRANSPORT SYSTEM, PERMEASE COMPONENT"/>
    <property type="match status" value="1"/>
</dbReference>